<feature type="region of interest" description="Disordered" evidence="1">
    <location>
        <begin position="65"/>
        <end position="260"/>
    </location>
</feature>
<name>A0A6J4UND9_9BACT</name>
<gene>
    <name evidence="2" type="ORF">AVDCRST_MAG73-3116</name>
</gene>
<evidence type="ECO:0000313" key="2">
    <source>
        <dbReference type="EMBL" id="CAA9552992.1"/>
    </source>
</evidence>
<feature type="compositionally biased region" description="Basic residues" evidence="1">
    <location>
        <begin position="85"/>
        <end position="105"/>
    </location>
</feature>
<proteinExistence type="predicted"/>
<protein>
    <submittedName>
        <fullName evidence="2">Uncharacterized protein</fullName>
    </submittedName>
</protein>
<feature type="non-terminal residue" evidence="2">
    <location>
        <position position="260"/>
    </location>
</feature>
<feature type="non-terminal residue" evidence="2">
    <location>
        <position position="1"/>
    </location>
</feature>
<feature type="compositionally biased region" description="Basic and acidic residues" evidence="1">
    <location>
        <begin position="169"/>
        <end position="183"/>
    </location>
</feature>
<feature type="compositionally biased region" description="Low complexity" evidence="1">
    <location>
        <begin position="198"/>
        <end position="216"/>
    </location>
</feature>
<feature type="compositionally biased region" description="Basic residues" evidence="1">
    <location>
        <begin position="145"/>
        <end position="167"/>
    </location>
</feature>
<feature type="region of interest" description="Disordered" evidence="1">
    <location>
        <begin position="1"/>
        <end position="26"/>
    </location>
</feature>
<organism evidence="2">
    <name type="scientific">uncultured Thermomicrobiales bacterium</name>
    <dbReference type="NCBI Taxonomy" id="1645740"/>
    <lineage>
        <taxon>Bacteria</taxon>
        <taxon>Pseudomonadati</taxon>
        <taxon>Thermomicrobiota</taxon>
        <taxon>Thermomicrobia</taxon>
        <taxon>Thermomicrobiales</taxon>
        <taxon>environmental samples</taxon>
    </lineage>
</organism>
<accession>A0A6J4UND9</accession>
<dbReference type="AlphaFoldDB" id="A0A6J4UND9"/>
<evidence type="ECO:0000256" key="1">
    <source>
        <dbReference type="SAM" id="MobiDB-lite"/>
    </source>
</evidence>
<sequence length="260" mass="28212">GTMADRGDRQRAGFDPDPRLRCHRPDGAVRLRRSALPAPPVAAAVGRGTAAGGCDADCECGPRTWRAIGPRGAGGRLGQPSRAGGRGRRRHPRHRGLPRRGRRAVLRVAGGGDRLGTAGRAVPGRGRGVAGRARRVAGDAAARLRPPHPRRRPPHRRALRPRPRAWRGGRWDDPDRSDPHGSEPPDPSAPDQRRWRAGRGAARSRFCPGRGALLLPRRARRRADRPRRRGDGPGATDAHLDPRGLRWSGRAIAPARRQGL</sequence>
<dbReference type="EMBL" id="CADCWE010000201">
    <property type="protein sequence ID" value="CAA9552992.1"/>
    <property type="molecule type" value="Genomic_DNA"/>
</dbReference>
<reference evidence="2" key="1">
    <citation type="submission" date="2020-02" db="EMBL/GenBank/DDBJ databases">
        <authorList>
            <person name="Meier V. D."/>
        </authorList>
    </citation>
    <scope>NUCLEOTIDE SEQUENCE</scope>
    <source>
        <strain evidence="2">AVDCRST_MAG73</strain>
    </source>
</reference>
<feature type="compositionally biased region" description="Basic residues" evidence="1">
    <location>
        <begin position="217"/>
        <end position="228"/>
    </location>
</feature>